<dbReference type="GO" id="GO:0015074">
    <property type="term" value="P:DNA integration"/>
    <property type="evidence" value="ECO:0007669"/>
    <property type="project" value="InterPro"/>
</dbReference>
<evidence type="ECO:0000256" key="5">
    <source>
        <dbReference type="ARBA" id="ARBA00023172"/>
    </source>
</evidence>
<feature type="domain" description="Integrase catalytic" evidence="6">
    <location>
        <begin position="225"/>
        <end position="388"/>
    </location>
</feature>
<evidence type="ECO:0000259" key="6">
    <source>
        <dbReference type="PROSITE" id="PS50994"/>
    </source>
</evidence>
<dbReference type="Gene3D" id="1.10.10.60">
    <property type="entry name" value="Homeodomain-like"/>
    <property type="match status" value="1"/>
</dbReference>
<proteinExistence type="inferred from homology"/>
<evidence type="ECO:0000313" key="8">
    <source>
        <dbReference type="Proteomes" id="UP000028488"/>
    </source>
</evidence>
<evidence type="ECO:0000256" key="3">
    <source>
        <dbReference type="ARBA" id="ARBA00022578"/>
    </source>
</evidence>
<dbReference type="GO" id="GO:0003677">
    <property type="term" value="F:DNA binding"/>
    <property type="evidence" value="ECO:0007669"/>
    <property type="project" value="UniProtKB-KW"/>
</dbReference>
<evidence type="ECO:0000256" key="1">
    <source>
        <dbReference type="ARBA" id="ARBA00002190"/>
    </source>
</evidence>
<geneLocation type="plasmid" evidence="7 8">
    <name>pPDG2</name>
</geneLocation>
<evidence type="ECO:0000256" key="2">
    <source>
        <dbReference type="ARBA" id="ARBA00006363"/>
    </source>
</evidence>
<evidence type="ECO:0000313" key="7">
    <source>
        <dbReference type="EMBL" id="AII10882.1"/>
    </source>
</evidence>
<dbReference type="AlphaFoldDB" id="A0A076F0C6"/>
<dbReference type="InterPro" id="IPR025246">
    <property type="entry name" value="IS30-like_HTH"/>
</dbReference>
<dbReference type="PROSITE" id="PS01043">
    <property type="entry name" value="TRANSPOSASE_IS30"/>
    <property type="match status" value="1"/>
</dbReference>
<dbReference type="InterPro" id="IPR001584">
    <property type="entry name" value="Integrase_cat-core"/>
</dbReference>
<dbReference type="SUPFAM" id="SSF46689">
    <property type="entry name" value="Homeodomain-like"/>
    <property type="match status" value="1"/>
</dbReference>
<dbReference type="InterPro" id="IPR053392">
    <property type="entry name" value="Transposase_IS30-like"/>
</dbReference>
<keyword evidence="3" id="KW-0815">Transposition</keyword>
<dbReference type="GO" id="GO:0004803">
    <property type="term" value="F:transposase activity"/>
    <property type="evidence" value="ECO:0007669"/>
    <property type="project" value="InterPro"/>
</dbReference>
<protein>
    <recommendedName>
        <fullName evidence="6">Integrase catalytic domain-containing protein</fullName>
    </recommendedName>
</protein>
<dbReference type="InterPro" id="IPR051917">
    <property type="entry name" value="Transposase-Integrase"/>
</dbReference>
<dbReference type="InterPro" id="IPR001598">
    <property type="entry name" value="Transposase_IS30_CS"/>
</dbReference>
<dbReference type="GO" id="GO:0006313">
    <property type="term" value="P:DNA transposition"/>
    <property type="evidence" value="ECO:0007669"/>
    <property type="project" value="InterPro"/>
</dbReference>
<accession>A0A076F0C6</accession>
<dbReference type="InterPro" id="IPR036397">
    <property type="entry name" value="RNaseH_sf"/>
</dbReference>
<gene>
    <name evidence="7" type="ORF">EP51_42810</name>
</gene>
<dbReference type="GO" id="GO:0005829">
    <property type="term" value="C:cytosol"/>
    <property type="evidence" value="ECO:0007669"/>
    <property type="project" value="TreeGrafter"/>
</dbReference>
<organism evidence="7 8">
    <name type="scientific">Rhodococcus opacus</name>
    <name type="common">Nocardia opaca</name>
    <dbReference type="NCBI Taxonomy" id="37919"/>
    <lineage>
        <taxon>Bacteria</taxon>
        <taxon>Bacillati</taxon>
        <taxon>Actinomycetota</taxon>
        <taxon>Actinomycetes</taxon>
        <taxon>Mycobacteriales</taxon>
        <taxon>Nocardiaceae</taxon>
        <taxon>Rhodococcus</taxon>
    </lineage>
</organism>
<dbReference type="RefSeq" id="WP_128643241.1">
    <property type="nucleotide sequence ID" value="NZ_CP008949.1"/>
</dbReference>
<dbReference type="EMBL" id="CP008949">
    <property type="protein sequence ID" value="AII10882.1"/>
    <property type="molecule type" value="Genomic_DNA"/>
</dbReference>
<reference evidence="7 8" key="1">
    <citation type="submission" date="2014-07" db="EMBL/GenBank/DDBJ databases">
        <title>Genome Sequence of Rhodococcus opacus Strain R7, a Biodegrader of Mono- and Polycyclic Aromatic Hydrocarbons.</title>
        <authorList>
            <person name="Di Gennaro P."/>
            <person name="Zampolli J."/>
            <person name="Presti I."/>
            <person name="Cappelletti M."/>
            <person name="D'Ursi P."/>
            <person name="Orro A."/>
            <person name="Mezzelani A."/>
            <person name="Milanesi L."/>
        </authorList>
    </citation>
    <scope>NUCLEOTIDE SEQUENCE [LARGE SCALE GENOMIC DNA]</scope>
    <source>
        <strain evidence="7 8">R7</strain>
        <plasmid evidence="7">pPDG2</plasmid>
    </source>
</reference>
<dbReference type="InterPro" id="IPR009057">
    <property type="entry name" value="Homeodomain-like_sf"/>
</dbReference>
<keyword evidence="4" id="KW-0238">DNA-binding</keyword>
<dbReference type="PANTHER" id="PTHR10948:SF23">
    <property type="entry name" value="TRANSPOSASE INSI FOR INSERTION SEQUENCE ELEMENT IS30A-RELATED"/>
    <property type="match status" value="1"/>
</dbReference>
<sequence>MGRRGRKRRLDLETQYWALLAAGVGSIEACRQLGIGRKTGYRWRTENGGLPPVRLAEEARSTRYLCLLERQRIATLRAAGHSIREVARRLGRSASTVSRELKRNTLPHDRGGYDATLAHARATGRSIRPRRGRLLDDLELRAKVQDKLELEWSPEQIAAWLRAEYPDRPGWHVCHETIYQALYNSRRSGLCRTLTRKLRTRRPLRRRRRRADERRIRFVTESESIDARPEVVEKRSRTGDWEGDLIVGRSSKSSIGTLVERRSRYVRLLYLPGGHRAEPFAAALGALFEQIPEHVRWTMTWDQGAEMARHDLFGHLFAEGVYFAHPASPWLRGTNENTNGLLRQYFPKGTDLSVHGPEVLRDVEERLNNRPRKNLDWRTPAQVFAEGLAP</sequence>
<keyword evidence="7" id="KW-0614">Plasmid</keyword>
<dbReference type="PANTHER" id="PTHR10948">
    <property type="entry name" value="TRANSPOSASE"/>
    <property type="match status" value="1"/>
</dbReference>
<comment type="similarity">
    <text evidence="2">Belongs to the transposase IS30 family.</text>
</comment>
<dbReference type="PROSITE" id="PS50994">
    <property type="entry name" value="INTEGRASE"/>
    <property type="match status" value="1"/>
</dbReference>
<keyword evidence="5" id="KW-0233">DNA recombination</keyword>
<dbReference type="Pfam" id="PF13936">
    <property type="entry name" value="HTH_38"/>
    <property type="match status" value="1"/>
</dbReference>
<dbReference type="NCBIfam" id="NF033563">
    <property type="entry name" value="transpos_IS30"/>
    <property type="match status" value="1"/>
</dbReference>
<dbReference type="InterPro" id="IPR012337">
    <property type="entry name" value="RNaseH-like_sf"/>
</dbReference>
<evidence type="ECO:0000256" key="4">
    <source>
        <dbReference type="ARBA" id="ARBA00023125"/>
    </source>
</evidence>
<dbReference type="Gene3D" id="3.30.420.10">
    <property type="entry name" value="Ribonuclease H-like superfamily/Ribonuclease H"/>
    <property type="match status" value="1"/>
</dbReference>
<dbReference type="Proteomes" id="UP000028488">
    <property type="component" value="Plasmid pPDG2"/>
</dbReference>
<name>A0A076F0C6_RHOOP</name>
<dbReference type="SUPFAM" id="SSF53098">
    <property type="entry name" value="Ribonuclease H-like"/>
    <property type="match status" value="1"/>
</dbReference>
<comment type="function">
    <text evidence="1">Required for the transposition of the insertion element.</text>
</comment>